<dbReference type="EMBL" id="JAGVSJ010000001">
    <property type="protein sequence ID" value="MBX8631082.1"/>
    <property type="molecule type" value="Genomic_DNA"/>
</dbReference>
<evidence type="ECO:0000313" key="2">
    <source>
        <dbReference type="EMBL" id="MBX8631082.1"/>
    </source>
</evidence>
<dbReference type="Proteomes" id="UP000750197">
    <property type="component" value="Unassembled WGS sequence"/>
</dbReference>
<dbReference type="Proteomes" id="UP000716004">
    <property type="component" value="Unassembled WGS sequence"/>
</dbReference>
<evidence type="ECO:0000313" key="3">
    <source>
        <dbReference type="EMBL" id="MBX8644068.1"/>
    </source>
</evidence>
<dbReference type="PANTHER" id="PTHR36216:SF1">
    <property type="entry name" value="HTH ARSR-TYPE DOMAIN-CONTAINING PROTEIN"/>
    <property type="match status" value="1"/>
</dbReference>
<evidence type="ECO:0000313" key="4">
    <source>
        <dbReference type="Proteomes" id="UP000716004"/>
    </source>
</evidence>
<dbReference type="InterPro" id="IPR036390">
    <property type="entry name" value="WH_DNA-bd_sf"/>
</dbReference>
<gene>
    <name evidence="2" type="ORF">J9259_00960</name>
    <name evidence="3" type="ORF">KIY12_05010</name>
</gene>
<dbReference type="Pfam" id="PF01022">
    <property type="entry name" value="HTH_5"/>
    <property type="match status" value="1"/>
</dbReference>
<dbReference type="Gene3D" id="1.10.10.10">
    <property type="entry name" value="Winged helix-like DNA-binding domain superfamily/Winged helix DNA-binding domain"/>
    <property type="match status" value="2"/>
</dbReference>
<dbReference type="PROSITE" id="PS50987">
    <property type="entry name" value="HTH_ARSR_2"/>
    <property type="match status" value="1"/>
</dbReference>
<protein>
    <submittedName>
        <fullName evidence="2">ArsR family transcriptional regulator</fullName>
    </submittedName>
</protein>
<comment type="caution">
    <text evidence="2">The sequence shown here is derived from an EMBL/GenBank/DDBJ whole genome shotgun (WGS) entry which is preliminary data.</text>
</comment>
<dbReference type="CDD" id="cd00090">
    <property type="entry name" value="HTH_ARSR"/>
    <property type="match status" value="2"/>
</dbReference>
<evidence type="ECO:0000259" key="1">
    <source>
        <dbReference type="PROSITE" id="PS50987"/>
    </source>
</evidence>
<sequence>MEKDPLSLETRRRIFQFIRERPGSYPREIVRELSLQFGVVQYHLGVLVDLRILTFVDDGFRKRYYVSREVKSSDRQMLSVLKLDTPRRIVLHLFQKGEASFDEIRSQFGFSKSALSFHMKKLLSAGIVGEKRSSSRSTYYIVDRDAVARILITYRSSFLDNLVDSFIDSWLRL</sequence>
<dbReference type="InterPro" id="IPR001845">
    <property type="entry name" value="HTH_ArsR_DNA-bd_dom"/>
</dbReference>
<proteinExistence type="predicted"/>
<dbReference type="EMBL" id="JAHEAC010000036">
    <property type="protein sequence ID" value="MBX8644068.1"/>
    <property type="molecule type" value="Genomic_DNA"/>
</dbReference>
<reference evidence="2" key="1">
    <citation type="submission" date="2021-04" db="EMBL/GenBank/DDBJ databases">
        <title>Genomic insights into ecological role and evolution of a novel Thermoplasmata order Candidatus Sysuiplasmatales.</title>
        <authorList>
            <person name="Yuan Y."/>
        </authorList>
    </citation>
    <scope>NUCLEOTIDE SEQUENCE</scope>
    <source>
        <strain evidence="3">TUT19-bin139</strain>
        <strain evidence="2">YP2-bin.285</strain>
    </source>
</reference>
<feature type="domain" description="HTH arsR-type" evidence="1">
    <location>
        <begin position="66"/>
        <end position="161"/>
    </location>
</feature>
<accession>A0A8J7YHX1</accession>
<dbReference type="SUPFAM" id="SSF46785">
    <property type="entry name" value="Winged helix' DNA-binding domain"/>
    <property type="match status" value="2"/>
</dbReference>
<dbReference type="InterPro" id="IPR011991">
    <property type="entry name" value="ArsR-like_HTH"/>
</dbReference>
<dbReference type="Pfam" id="PF24266">
    <property type="entry name" value="HTH_HVO_0163_N"/>
    <property type="match status" value="1"/>
</dbReference>
<dbReference type="SMART" id="SM00418">
    <property type="entry name" value="HTH_ARSR"/>
    <property type="match status" value="2"/>
</dbReference>
<dbReference type="AlphaFoldDB" id="A0A8J7YHX1"/>
<dbReference type="InterPro" id="IPR036388">
    <property type="entry name" value="WH-like_DNA-bd_sf"/>
</dbReference>
<dbReference type="InterPro" id="IPR056504">
    <property type="entry name" value="HTH_HVO_0163_N"/>
</dbReference>
<organism evidence="2 4">
    <name type="scientific">Candidatus Sysuiplasma superficiale</name>
    <dbReference type="NCBI Taxonomy" id="2823368"/>
    <lineage>
        <taxon>Archaea</taxon>
        <taxon>Methanobacteriati</taxon>
        <taxon>Thermoplasmatota</taxon>
        <taxon>Thermoplasmata</taxon>
        <taxon>Candidatus Sysuiplasmatales</taxon>
        <taxon>Candidatus Sysuiplasmataceae</taxon>
        <taxon>Candidatus Sysuiplasma</taxon>
    </lineage>
</organism>
<name>A0A8J7YHX1_9ARCH</name>
<dbReference type="GO" id="GO:0003700">
    <property type="term" value="F:DNA-binding transcription factor activity"/>
    <property type="evidence" value="ECO:0007669"/>
    <property type="project" value="InterPro"/>
</dbReference>
<dbReference type="PANTHER" id="PTHR36216">
    <property type="entry name" value="TRANSCRIPTIONAL REGULATOR, TRMB"/>
    <property type="match status" value="1"/>
</dbReference>